<organism evidence="2 3">
    <name type="scientific">Candidatus Fervidibacter sacchari</name>
    <dbReference type="NCBI Taxonomy" id="1448929"/>
    <lineage>
        <taxon>Bacteria</taxon>
        <taxon>Candidatus Fervidibacterota</taxon>
        <taxon>Candidatus Fervidibacter</taxon>
    </lineage>
</organism>
<protein>
    <submittedName>
        <fullName evidence="2">Uncharacterized protein</fullName>
    </submittedName>
</protein>
<dbReference type="InterPro" id="IPR046595">
    <property type="entry name" value="DUF6653"/>
</dbReference>
<dbReference type="EMBL" id="JANUCP010000006">
    <property type="protein sequence ID" value="MCS3920730.1"/>
    <property type="molecule type" value="Genomic_DNA"/>
</dbReference>
<comment type="caution">
    <text evidence="2">The sequence shown here is derived from an EMBL/GenBank/DDBJ whole genome shotgun (WGS) entry which is preliminary data.</text>
</comment>
<keyword evidence="1" id="KW-0812">Transmembrane</keyword>
<reference evidence="2 3" key="1">
    <citation type="submission" date="2022-08" db="EMBL/GenBank/DDBJ databases">
        <title>Bacterial and archaeal communities from various locations to study Microbial Dark Matter (Phase II).</title>
        <authorList>
            <person name="Stepanauskas R."/>
        </authorList>
    </citation>
    <scope>NUCLEOTIDE SEQUENCE [LARGE SCALE GENOMIC DNA]</scope>
    <source>
        <strain evidence="2 3">PD1</strain>
    </source>
</reference>
<dbReference type="Pfam" id="PF20358">
    <property type="entry name" value="DUF6653"/>
    <property type="match status" value="1"/>
</dbReference>
<evidence type="ECO:0000313" key="3">
    <source>
        <dbReference type="Proteomes" id="UP001204798"/>
    </source>
</evidence>
<gene>
    <name evidence="2" type="ORF">M2350_003165</name>
</gene>
<evidence type="ECO:0000313" key="2">
    <source>
        <dbReference type="EMBL" id="MCS3920730.1"/>
    </source>
</evidence>
<evidence type="ECO:0000256" key="1">
    <source>
        <dbReference type="SAM" id="Phobius"/>
    </source>
</evidence>
<name>A0ABT2ES97_9BACT</name>
<keyword evidence="1" id="KW-0472">Membrane</keyword>
<feature type="transmembrane region" description="Helical" evidence="1">
    <location>
        <begin position="46"/>
        <end position="63"/>
    </location>
</feature>
<dbReference type="Proteomes" id="UP001204798">
    <property type="component" value="Unassembled WGS sequence"/>
</dbReference>
<keyword evidence="3" id="KW-1185">Reference proteome</keyword>
<proteinExistence type="predicted"/>
<keyword evidence="1" id="KW-1133">Transmembrane helix</keyword>
<sequence length="98" mass="11143">MVEKLTSKLFRLDDEGWMRHANPWSGLTRVPCLALLVAAFWSRVWLGWYSAIPIAAILLWTHFNPRCFGEQCTFRACSSPTKATGWEGSVRKVLALNC</sequence>
<accession>A0ABT2ES97</accession>